<keyword evidence="2" id="KW-1185">Reference proteome</keyword>
<evidence type="ECO:0000313" key="1">
    <source>
        <dbReference type="EMBL" id="KGM91695.1"/>
    </source>
</evidence>
<dbReference type="Proteomes" id="UP000001628">
    <property type="component" value="Unassembled WGS sequence"/>
</dbReference>
<reference evidence="1 2" key="1">
    <citation type="journal article" date="2011" name="PLoS Genet.">
        <title>Comparative genomic analysis of human fungal pathogens causing paracoccidioidomycosis.</title>
        <authorList>
            <person name="Desjardins C.A."/>
            <person name="Champion M.D."/>
            <person name="Holder J.W."/>
            <person name="Muszewska A."/>
            <person name="Goldberg J."/>
            <person name="Bailao A.M."/>
            <person name="Brigido M.M."/>
            <person name="Ferreira M.E."/>
            <person name="Garcia A.M."/>
            <person name="Grynberg M."/>
            <person name="Gujja S."/>
            <person name="Heiman D.I."/>
            <person name="Henn M.R."/>
            <person name="Kodira C.D."/>
            <person name="Leon-Narvaez H."/>
            <person name="Longo L.V."/>
            <person name="Ma L.J."/>
            <person name="Malavazi I."/>
            <person name="Matsuo A.L."/>
            <person name="Morais F.V."/>
            <person name="Pereira M."/>
            <person name="Rodriguez-Brito S."/>
            <person name="Sakthikumar S."/>
            <person name="Salem-Izacc S.M."/>
            <person name="Sykes S.M."/>
            <person name="Teixeira M.M."/>
            <person name="Vallejo M.C."/>
            <person name="Walter M.E."/>
            <person name="Yandava C."/>
            <person name="Young S."/>
            <person name="Zeng Q."/>
            <person name="Zucker J."/>
            <person name="Felipe M.S."/>
            <person name="Goldman G.H."/>
            <person name="Haas B.J."/>
            <person name="McEwen J.G."/>
            <person name="Nino-Vega G."/>
            <person name="Puccia R."/>
            <person name="San-Blas G."/>
            <person name="Soares C.M."/>
            <person name="Birren B.W."/>
            <person name="Cuomo C.A."/>
        </authorList>
    </citation>
    <scope>NUCLEOTIDE SEQUENCE [LARGE SCALE GENOMIC DNA]</scope>
    <source>
        <strain evidence="1 2">Pb18</strain>
    </source>
</reference>
<dbReference type="GeneID" id="22588047"/>
<protein>
    <recommendedName>
        <fullName evidence="3">RNase H type-1 domain-containing protein</fullName>
    </recommendedName>
</protein>
<organism evidence="1 2">
    <name type="scientific">Paracoccidioides brasiliensis (strain Pb18)</name>
    <dbReference type="NCBI Taxonomy" id="502780"/>
    <lineage>
        <taxon>Eukaryota</taxon>
        <taxon>Fungi</taxon>
        <taxon>Dikarya</taxon>
        <taxon>Ascomycota</taxon>
        <taxon>Pezizomycotina</taxon>
        <taxon>Eurotiomycetes</taxon>
        <taxon>Eurotiomycetidae</taxon>
        <taxon>Onygenales</taxon>
        <taxon>Ajellomycetaceae</taxon>
        <taxon>Paracoccidioides</taxon>
    </lineage>
</organism>
<dbReference type="KEGG" id="pbn:PADG_12150"/>
<accession>A0A0A0HWC5</accession>
<sequence length="85" mass="9753">MDKAEVFDVEAMTALQSLKKVITSPQTRYISNVYICLDNLEVVQVLGSVSNTSHQPVFVQFLEVIKAWQSRDKLLLITQNRMIIR</sequence>
<evidence type="ECO:0000313" key="2">
    <source>
        <dbReference type="Proteomes" id="UP000001628"/>
    </source>
</evidence>
<dbReference type="HOGENOM" id="CLU_2513264_0_0_1"/>
<dbReference type="InParanoid" id="A0A0A0HWC5"/>
<dbReference type="eggNOG" id="ENOG502RP0S">
    <property type="taxonomic scope" value="Eukaryota"/>
</dbReference>
<gene>
    <name evidence="1" type="ORF">PADG_12150</name>
</gene>
<evidence type="ECO:0008006" key="3">
    <source>
        <dbReference type="Google" id="ProtNLM"/>
    </source>
</evidence>
<dbReference type="AlphaFoldDB" id="A0A0A0HWC5"/>
<name>A0A0A0HWC5_PARBD</name>
<dbReference type="VEuPathDB" id="FungiDB:PADG_12150"/>
<proteinExistence type="predicted"/>
<dbReference type="RefSeq" id="XP_010762287.1">
    <property type="nucleotide sequence ID" value="XM_010763985.1"/>
</dbReference>
<dbReference type="EMBL" id="KN275965">
    <property type="protein sequence ID" value="KGM91695.1"/>
    <property type="molecule type" value="Genomic_DNA"/>
</dbReference>